<feature type="chain" id="PRO_5044460608" evidence="1">
    <location>
        <begin position="23"/>
        <end position="248"/>
    </location>
</feature>
<name>A0A8I2H8Q6_9GAMM</name>
<protein>
    <submittedName>
        <fullName evidence="2">Uncharacterized protein</fullName>
    </submittedName>
</protein>
<keyword evidence="1" id="KW-0732">Signal</keyword>
<evidence type="ECO:0000313" key="2">
    <source>
        <dbReference type="EMBL" id="NLR23219.1"/>
    </source>
</evidence>
<evidence type="ECO:0000313" key="5">
    <source>
        <dbReference type="Proteomes" id="UP001304419"/>
    </source>
</evidence>
<keyword evidence="5" id="KW-1185">Reference proteome</keyword>
<dbReference type="EMBL" id="CP137578">
    <property type="protein sequence ID" value="WOX29102.1"/>
    <property type="molecule type" value="Genomic_DNA"/>
</dbReference>
<proteinExistence type="predicted"/>
<evidence type="ECO:0000313" key="3">
    <source>
        <dbReference type="EMBL" id="WOX29102.1"/>
    </source>
</evidence>
<evidence type="ECO:0000256" key="1">
    <source>
        <dbReference type="SAM" id="SignalP"/>
    </source>
</evidence>
<feature type="signal peptide" evidence="1">
    <location>
        <begin position="1"/>
        <end position="22"/>
    </location>
</feature>
<dbReference type="RefSeq" id="WP_039494122.1">
    <property type="nucleotide sequence ID" value="NZ_CBCSDF010000007.1"/>
</dbReference>
<sequence length="248" mass="27095">MVTFNTRLLAMALACSSTSVLATQVFYDQDGAGDHSQYQGAPVDFISARAGTTEFFNALTGGLAADECHQFEVVNTQTGDLIAPLTFNAPFISGPLPAEHKLTEKSVKLSCTLPSGEEAIVYHKIPKAPAVVWHSEITVADWQTPSNGPGYFADVQYTGLININNNSHQGQCRKTNYVSGNPEFFNERHQGGFYSDVLNVVGEAKYSGFYKVLVTELICKNSGGTTRLVETWHINQNSQSRELSSELF</sequence>
<organism evidence="2 4">
    <name type="scientific">Pseudoalteromonas maricaloris</name>
    <dbReference type="NCBI Taxonomy" id="184924"/>
    <lineage>
        <taxon>Bacteria</taxon>
        <taxon>Pseudomonadati</taxon>
        <taxon>Pseudomonadota</taxon>
        <taxon>Gammaproteobacteria</taxon>
        <taxon>Alteromonadales</taxon>
        <taxon>Pseudoalteromonadaceae</taxon>
        <taxon>Pseudoalteromonas</taxon>
    </lineage>
</organism>
<dbReference type="Proteomes" id="UP000646877">
    <property type="component" value="Unassembled WGS sequence"/>
</dbReference>
<dbReference type="Proteomes" id="UP001304419">
    <property type="component" value="Chromosome 1"/>
</dbReference>
<dbReference type="AlphaFoldDB" id="A0A8I2H8Q6"/>
<reference evidence="2" key="1">
    <citation type="submission" date="2019-10" db="EMBL/GenBank/DDBJ databases">
        <authorList>
            <person name="Paulsen S."/>
        </authorList>
    </citation>
    <scope>NUCLEOTIDE SEQUENCE</scope>
    <source>
        <strain evidence="2">LMG 19692</strain>
    </source>
</reference>
<reference evidence="3 5" key="2">
    <citation type="submission" date="2023-10" db="EMBL/GenBank/DDBJ databases">
        <title>To unveil natural product biosynthetic capacity in Pseudoalteromonas.</title>
        <authorList>
            <person name="Wang J."/>
        </authorList>
    </citation>
    <scope>NUCLEOTIDE SEQUENCE [LARGE SCALE GENOMIC DNA]</scope>
    <source>
        <strain evidence="3 5">DSM 15914</strain>
    </source>
</reference>
<accession>A0A8I2H8Q6</accession>
<dbReference type="EMBL" id="WEIA01000013">
    <property type="protein sequence ID" value="NLR23219.1"/>
    <property type="molecule type" value="Genomic_DNA"/>
</dbReference>
<evidence type="ECO:0000313" key="4">
    <source>
        <dbReference type="Proteomes" id="UP000646877"/>
    </source>
</evidence>
<gene>
    <name evidence="2" type="ORF">F9Y85_18260</name>
    <name evidence="3" type="ORF">R5H13_02190</name>
</gene>